<dbReference type="InterPro" id="IPR049349">
    <property type="entry name" value="DUF2264_N"/>
</dbReference>
<organism evidence="2 3">
    <name type="scientific">Thermobacillus xylanilyticus</name>
    <dbReference type="NCBI Taxonomy" id="76633"/>
    <lineage>
        <taxon>Bacteria</taxon>
        <taxon>Bacillati</taxon>
        <taxon>Bacillota</taxon>
        <taxon>Bacilli</taxon>
        <taxon>Bacillales</taxon>
        <taxon>Paenibacillaceae</taxon>
        <taxon>Thermobacillus</taxon>
    </lineage>
</organism>
<evidence type="ECO:0000313" key="3">
    <source>
        <dbReference type="Proteomes" id="UP000681526"/>
    </source>
</evidence>
<dbReference type="EMBL" id="CAJRAY010000018">
    <property type="protein sequence ID" value="CAG5080127.1"/>
    <property type="molecule type" value="Genomic_DNA"/>
</dbReference>
<evidence type="ECO:0000313" key="2">
    <source>
        <dbReference type="EMBL" id="CAG5080127.1"/>
    </source>
</evidence>
<dbReference type="GO" id="GO:0016798">
    <property type="term" value="F:hydrolase activity, acting on glycosyl bonds"/>
    <property type="evidence" value="ECO:0007669"/>
    <property type="project" value="UniProtKB-KW"/>
</dbReference>
<name>A0ABN7RLS5_THEXY</name>
<dbReference type="RefSeq" id="WP_213483550.1">
    <property type="nucleotide sequence ID" value="NZ_CAJRAY010000018.1"/>
</dbReference>
<evidence type="ECO:0000259" key="1">
    <source>
        <dbReference type="Pfam" id="PF10022"/>
    </source>
</evidence>
<keyword evidence="2" id="KW-0378">Hydrolase</keyword>
<dbReference type="PANTHER" id="PTHR35339:SF3">
    <property type="entry name" value="DUF2264 DOMAIN-CONTAINING PROTEIN"/>
    <property type="match status" value="1"/>
</dbReference>
<feature type="domain" description="DUF2264" evidence="1">
    <location>
        <begin position="6"/>
        <end position="357"/>
    </location>
</feature>
<comment type="caution">
    <text evidence="2">The sequence shown here is derived from an EMBL/GenBank/DDBJ whole genome shotgun (WGS) entry which is preliminary data.</text>
</comment>
<dbReference type="PANTHER" id="PTHR35339">
    <property type="entry name" value="LINALOOL DEHYDRATASE_ISOMERASE DOMAIN-CONTAINING PROTEIN"/>
    <property type="match status" value="1"/>
</dbReference>
<keyword evidence="2" id="KW-0326">Glycosidase</keyword>
<dbReference type="Pfam" id="PF10022">
    <property type="entry name" value="DUF2264"/>
    <property type="match status" value="1"/>
</dbReference>
<keyword evidence="3" id="KW-1185">Reference proteome</keyword>
<sequence length="376" mass="42101">MPQLQDRTYWLQTMLRIAEPVLAHLAEGRLAASLPVQGPPDRQVYAPLEAFARTLAGITPWLESGSEDGLRGRFAALAREGLDQATRPDSPDRMNFGEGGQPIVDAAFLAQAILRAPTALWAKLPDRVRGQVAAALKETRSRKPCFNNWLLFSALIEAALRRMGEDWDPMRVDYALKQHEQWYAGDGAYGDGPHFHWDYYNSFVIHPMLIDLLAEVGAEDPEWEAMREPALRRARRYAEVLERLISPEGTFPPLGRSLAYRFGAFHLLAQLALRRQLPDSLPAPQVRAALTAVIRNMIEAEGTFDENGWLRIGFRGHQPWIGEPYVSTGSLYLCTVVFLPLGLDASDPFWSGEPMDWTAKKIWSGGQARIDKALDG</sequence>
<reference evidence="2 3" key="1">
    <citation type="submission" date="2021-04" db="EMBL/GenBank/DDBJ databases">
        <authorList>
            <person name="Rakotoarivonina H."/>
        </authorList>
    </citation>
    <scope>NUCLEOTIDE SEQUENCE [LARGE SCALE GENOMIC DNA]</scope>
    <source>
        <strain evidence="2 3">XE</strain>
    </source>
</reference>
<accession>A0ABN7RLS5</accession>
<gene>
    <name evidence="2" type="primary">txxe80</name>
    <name evidence="2" type="ORF">TXXE_03885</name>
</gene>
<dbReference type="PIRSF" id="PIRSF014753">
    <property type="entry name" value="UCP014753"/>
    <property type="match status" value="1"/>
</dbReference>
<dbReference type="Proteomes" id="UP000681526">
    <property type="component" value="Unassembled WGS sequence"/>
</dbReference>
<protein>
    <recommendedName>
        <fullName evidence="1">DUF2264 domain-containing protein</fullName>
    </recommendedName>
</protein>
<proteinExistence type="predicted"/>
<dbReference type="InterPro" id="IPR016624">
    <property type="entry name" value="UCP014753"/>
</dbReference>